<dbReference type="SUPFAM" id="SSF52833">
    <property type="entry name" value="Thioredoxin-like"/>
    <property type="match status" value="1"/>
</dbReference>
<gene>
    <name evidence="1" type="ORF">CDH04_00980</name>
    <name evidence="2" type="ORF">FZC43_00980</name>
</gene>
<dbReference type="OrthoDB" id="9800597at2"/>
<sequence length="119" mass="13691">MPLSLDEKAKKLGLKNISKHIFLCCDQERQKCCNGEESLRSWEYLKARLNELNLAQNGHIYRSKTYCLRICQKGPVAVVHPDNVWYHSCTPDVLEEIIQKHLIGGEVVEEYVFAASEDL</sequence>
<reference evidence="1 3" key="1">
    <citation type="submission" date="2017-06" db="EMBL/GenBank/DDBJ databases">
        <title>Complete genome of Francisella adeliensis.</title>
        <authorList>
            <person name="Vallesi A."/>
            <person name="Sjodin A."/>
        </authorList>
    </citation>
    <scope>NUCLEOTIDE SEQUENCE [LARGE SCALE GENOMIC DNA]</scope>
    <source>
        <strain evidence="1 3">FDC440</strain>
    </source>
</reference>
<dbReference type="InterPro" id="IPR036249">
    <property type="entry name" value="Thioredoxin-like_sf"/>
</dbReference>
<dbReference type="EMBL" id="CP021781">
    <property type="protein sequence ID" value="AXA33073.1"/>
    <property type="molecule type" value="Genomic_DNA"/>
</dbReference>
<keyword evidence="4" id="KW-1185">Reference proteome</keyword>
<dbReference type="CDD" id="cd02980">
    <property type="entry name" value="TRX_Fd_family"/>
    <property type="match status" value="1"/>
</dbReference>
<dbReference type="KEGG" id="fad:CDH04_00980"/>
<protein>
    <submittedName>
        <fullName evidence="1 2">Ferredoxin</fullName>
    </submittedName>
</protein>
<name>A0A2Z4XXC6_9GAMM</name>
<proteinExistence type="predicted"/>
<evidence type="ECO:0000313" key="4">
    <source>
        <dbReference type="Proteomes" id="UP000681131"/>
    </source>
</evidence>
<dbReference type="EMBL" id="CP043424">
    <property type="protein sequence ID" value="QIW11303.1"/>
    <property type="molecule type" value="Genomic_DNA"/>
</dbReference>
<accession>A0A2Z4XXC6</accession>
<evidence type="ECO:0000313" key="3">
    <source>
        <dbReference type="Proteomes" id="UP000251120"/>
    </source>
</evidence>
<dbReference type="RefSeq" id="WP_112869248.1">
    <property type="nucleotide sequence ID" value="NZ_CP021781.1"/>
</dbReference>
<reference evidence="2 4" key="2">
    <citation type="submission" date="2019-08" db="EMBL/GenBank/DDBJ databases">
        <title>Complete genome sequences of Francisella adeliensis (FSC1325 and FSC1326).</title>
        <authorList>
            <person name="Ohrman C."/>
            <person name="Uneklint I."/>
            <person name="Vallesi A."/>
            <person name="Karlsson L."/>
            <person name="Sjodin A."/>
        </authorList>
    </citation>
    <scope>NUCLEOTIDE SEQUENCE [LARGE SCALE GENOMIC DNA]</scope>
    <source>
        <strain evidence="2 4">FSC1325</strain>
    </source>
</reference>
<dbReference type="Proteomes" id="UP000251120">
    <property type="component" value="Chromosome"/>
</dbReference>
<evidence type="ECO:0000313" key="1">
    <source>
        <dbReference type="EMBL" id="AXA33073.1"/>
    </source>
</evidence>
<dbReference type="Gene3D" id="3.40.30.10">
    <property type="entry name" value="Glutaredoxin"/>
    <property type="match status" value="1"/>
</dbReference>
<evidence type="ECO:0000313" key="2">
    <source>
        <dbReference type="EMBL" id="QIW11303.1"/>
    </source>
</evidence>
<dbReference type="AlphaFoldDB" id="A0A2Z4XXC6"/>
<dbReference type="Proteomes" id="UP000681131">
    <property type="component" value="Chromosome"/>
</dbReference>
<organism evidence="1 3">
    <name type="scientific">Francisella adeliensis</name>
    <dbReference type="NCBI Taxonomy" id="2007306"/>
    <lineage>
        <taxon>Bacteria</taxon>
        <taxon>Pseudomonadati</taxon>
        <taxon>Pseudomonadota</taxon>
        <taxon>Gammaproteobacteria</taxon>
        <taxon>Thiotrichales</taxon>
        <taxon>Francisellaceae</taxon>
        <taxon>Francisella</taxon>
    </lineage>
</organism>